<proteinExistence type="inferred from homology"/>
<dbReference type="RefSeq" id="XP_040756005.1">
    <property type="nucleotide sequence ID" value="XM_040900522.1"/>
</dbReference>
<dbReference type="VEuPathDB" id="FungiDB:P175DRAFT_0553899"/>
<name>A0A2T5M7W7_9EURO</name>
<dbReference type="SUPFAM" id="SSF75005">
    <property type="entry name" value="Arabinanase/levansucrase/invertase"/>
    <property type="match status" value="1"/>
</dbReference>
<evidence type="ECO:0000313" key="7">
    <source>
        <dbReference type="Proteomes" id="UP000244073"/>
    </source>
</evidence>
<organism evidence="6 7">
    <name type="scientific">Aspergillus ochraceoroseus IBT 24754</name>
    <dbReference type="NCBI Taxonomy" id="1392256"/>
    <lineage>
        <taxon>Eukaryota</taxon>
        <taxon>Fungi</taxon>
        <taxon>Dikarya</taxon>
        <taxon>Ascomycota</taxon>
        <taxon>Pezizomycotina</taxon>
        <taxon>Eurotiomycetes</taxon>
        <taxon>Eurotiomycetidae</taxon>
        <taxon>Eurotiales</taxon>
        <taxon>Aspergillaceae</taxon>
        <taxon>Aspergillus</taxon>
        <taxon>Aspergillus subgen. Nidulantes</taxon>
    </lineage>
</organism>
<dbReference type="PANTHER" id="PTHR43817:SF1">
    <property type="entry name" value="HYDROLASE, FAMILY 43, PUTATIVE (AFU_ORTHOLOGUE AFUA_3G01660)-RELATED"/>
    <property type="match status" value="1"/>
</dbReference>
<protein>
    <submittedName>
        <fullName evidence="6">Uncharacterized protein</fullName>
    </submittedName>
</protein>
<dbReference type="Gene3D" id="2.115.10.20">
    <property type="entry name" value="Glycosyl hydrolase domain, family 43"/>
    <property type="match status" value="1"/>
</dbReference>
<reference evidence="6 7" key="1">
    <citation type="journal article" date="2018" name="Proc. Natl. Acad. Sci. U.S.A.">
        <title>Linking secondary metabolites to gene clusters through genome sequencing of six diverse Aspergillus species.</title>
        <authorList>
            <person name="Kaerboelling I."/>
            <person name="Vesth T.C."/>
            <person name="Frisvad J.C."/>
            <person name="Nybo J.L."/>
            <person name="Theobald S."/>
            <person name="Kuo A."/>
            <person name="Bowyer P."/>
            <person name="Matsuda Y."/>
            <person name="Mondo S."/>
            <person name="Lyhne E.K."/>
            <person name="Kogle M.E."/>
            <person name="Clum A."/>
            <person name="Lipzen A."/>
            <person name="Salamov A."/>
            <person name="Ngan C.Y."/>
            <person name="Daum C."/>
            <person name="Chiniquy J."/>
            <person name="Barry K."/>
            <person name="LaButti K."/>
            <person name="Haridas S."/>
            <person name="Simmons B.A."/>
            <person name="Magnuson J.K."/>
            <person name="Mortensen U.H."/>
            <person name="Larsen T.O."/>
            <person name="Grigoriev I.V."/>
            <person name="Baker S.E."/>
            <person name="Andersen M.R."/>
        </authorList>
    </citation>
    <scope>NUCLEOTIDE SEQUENCE [LARGE SCALE GENOMIC DNA]</scope>
    <source>
        <strain evidence="6 7">IBT 24754</strain>
    </source>
</reference>
<dbReference type="GeneID" id="63817406"/>
<dbReference type="GO" id="GO:0005975">
    <property type="term" value="P:carbohydrate metabolic process"/>
    <property type="evidence" value="ECO:0007669"/>
    <property type="project" value="InterPro"/>
</dbReference>
<keyword evidence="2" id="KW-0732">Signal</keyword>
<evidence type="ECO:0000256" key="2">
    <source>
        <dbReference type="ARBA" id="ARBA00022729"/>
    </source>
</evidence>
<sequence length="399" mass="44026">MDERMQCLSGGVKRPLTSHNMWYAAEKSIPSMRDIPDSSLGRKFIFATGRRGTRREDETGGLEQHLVTIEIMRWNFPNIATALLGCLSVLPSAFGWTNPIRNPGGSDPFVAYSGGYYYLLTTSWTNVEIARSTTVAGLKTAAKKVVYSSTTASRCCNVWAPEVHYLGGKWYIYFTAGNADNLDGQRLHVLSGGRTPWDDYTYTGQLTKEWSIDASVLRFNAWGNFLMFSCFHGAKYQSICLQQLGSDYVSLTGEIHVISQPTLPFEKNSHPVNEGPVALYFNGVTYIVYSASYCWSPDYCLGQLTWDGTSDPRTAAAWTKHNGCVLSSANGNYGTGHNSFFLSPDGTETWIAYHATSNSAGACDNSRYTMIQSIGKHTNGTPNFGKPAHWSHAYGEPSS</sequence>
<dbReference type="Pfam" id="PF04616">
    <property type="entry name" value="Glyco_hydro_43"/>
    <property type="match status" value="1"/>
</dbReference>
<dbReference type="InterPro" id="IPR006710">
    <property type="entry name" value="Glyco_hydro_43"/>
</dbReference>
<evidence type="ECO:0000256" key="1">
    <source>
        <dbReference type="ARBA" id="ARBA00009865"/>
    </source>
</evidence>
<dbReference type="CDD" id="cd18820">
    <property type="entry name" value="GH43_LbAraf43-like"/>
    <property type="match status" value="1"/>
</dbReference>
<dbReference type="PANTHER" id="PTHR43817">
    <property type="entry name" value="GLYCOSYL HYDROLASE"/>
    <property type="match status" value="1"/>
</dbReference>
<evidence type="ECO:0000256" key="3">
    <source>
        <dbReference type="ARBA" id="ARBA00022801"/>
    </source>
</evidence>
<accession>A0A2T5M7W7</accession>
<keyword evidence="3 5" id="KW-0378">Hydrolase</keyword>
<dbReference type="InterPro" id="IPR023296">
    <property type="entry name" value="Glyco_hydro_beta-prop_sf"/>
</dbReference>
<comment type="caution">
    <text evidence="6">The sequence shown here is derived from an EMBL/GenBank/DDBJ whole genome shotgun (WGS) entry which is preliminary data.</text>
</comment>
<evidence type="ECO:0000313" key="6">
    <source>
        <dbReference type="EMBL" id="PTU24613.1"/>
    </source>
</evidence>
<dbReference type="OrthoDB" id="272289at2759"/>
<evidence type="ECO:0000256" key="4">
    <source>
        <dbReference type="ARBA" id="ARBA00023295"/>
    </source>
</evidence>
<gene>
    <name evidence="6" type="ORF">P175DRAFT_0553899</name>
</gene>
<dbReference type="AlphaFoldDB" id="A0A2T5M7W7"/>
<evidence type="ECO:0000256" key="5">
    <source>
        <dbReference type="RuleBase" id="RU361187"/>
    </source>
</evidence>
<dbReference type="GO" id="GO:0004553">
    <property type="term" value="F:hydrolase activity, hydrolyzing O-glycosyl compounds"/>
    <property type="evidence" value="ECO:0007669"/>
    <property type="project" value="InterPro"/>
</dbReference>
<dbReference type="EMBL" id="MSFN02000001">
    <property type="protein sequence ID" value="PTU24613.1"/>
    <property type="molecule type" value="Genomic_DNA"/>
</dbReference>
<keyword evidence="4 5" id="KW-0326">Glycosidase</keyword>
<dbReference type="Proteomes" id="UP000244073">
    <property type="component" value="Unassembled WGS sequence"/>
</dbReference>
<comment type="similarity">
    <text evidence="1 5">Belongs to the glycosyl hydrolase 43 family.</text>
</comment>